<feature type="transmembrane region" description="Helical" evidence="1">
    <location>
        <begin position="102"/>
        <end position="129"/>
    </location>
</feature>
<dbReference type="AlphaFoldDB" id="A0A1P8U6L7"/>
<evidence type="ECO:0000313" key="3">
    <source>
        <dbReference type="Proteomes" id="UP000187185"/>
    </source>
</evidence>
<gene>
    <name evidence="2" type="ORF">BOH66_05310</name>
</gene>
<dbReference type="OrthoDB" id="5079070at2"/>
<reference evidence="2 3" key="1">
    <citation type="submission" date="2016-12" db="EMBL/GenBank/DDBJ databases">
        <title>Complete genome sequence of Microbacterium aurum KACC 15219.</title>
        <authorList>
            <person name="Jung Y."/>
            <person name="Shin J.-H."/>
            <person name="Lee Y.-J."/>
            <person name="Yi H."/>
            <person name="Bahn Y.-S."/>
            <person name="Kim J.F."/>
            <person name="Lee D.-W."/>
        </authorList>
    </citation>
    <scope>NUCLEOTIDE SEQUENCE [LARGE SCALE GENOMIC DNA]</scope>
    <source>
        <strain evidence="2 3">KACC 15219</strain>
    </source>
</reference>
<feature type="transmembrane region" description="Helical" evidence="1">
    <location>
        <begin position="12"/>
        <end position="33"/>
    </location>
</feature>
<keyword evidence="3" id="KW-1185">Reference proteome</keyword>
<dbReference type="Proteomes" id="UP000187185">
    <property type="component" value="Chromosome"/>
</dbReference>
<sequence>MDQTVDILIEVFTWVGLGGFVALAVVAVGLWAADGSWLPADAVIDRDGGGPVARWIDDDGDVNSAPLTDADAQTLGEAERATVWYRHGWRDRMRLVRRPTSLRTVIISAGGMLALGILCLVAGWVLYFARG</sequence>
<name>A0A1P8U6L7_9MICO</name>
<organism evidence="2 3">
    <name type="scientific">Microbacterium aurum</name>
    <dbReference type="NCBI Taxonomy" id="36805"/>
    <lineage>
        <taxon>Bacteria</taxon>
        <taxon>Bacillati</taxon>
        <taxon>Actinomycetota</taxon>
        <taxon>Actinomycetes</taxon>
        <taxon>Micrococcales</taxon>
        <taxon>Microbacteriaceae</taxon>
        <taxon>Microbacterium</taxon>
    </lineage>
</organism>
<evidence type="ECO:0000256" key="1">
    <source>
        <dbReference type="SAM" id="Phobius"/>
    </source>
</evidence>
<dbReference type="KEGG" id="maur:BOH66_05310"/>
<dbReference type="RefSeq" id="WP_076689996.1">
    <property type="nucleotide sequence ID" value="NZ_CP018762.1"/>
</dbReference>
<keyword evidence="1" id="KW-0812">Transmembrane</keyword>
<accession>A0A1P8U6L7</accession>
<evidence type="ECO:0000313" key="2">
    <source>
        <dbReference type="EMBL" id="APZ33746.1"/>
    </source>
</evidence>
<keyword evidence="1" id="KW-0472">Membrane</keyword>
<keyword evidence="1" id="KW-1133">Transmembrane helix</keyword>
<dbReference type="EMBL" id="CP018762">
    <property type="protein sequence ID" value="APZ33746.1"/>
    <property type="molecule type" value="Genomic_DNA"/>
</dbReference>
<proteinExistence type="predicted"/>
<protein>
    <submittedName>
        <fullName evidence="2">Uncharacterized protein</fullName>
    </submittedName>
</protein>